<feature type="signal peptide" evidence="1">
    <location>
        <begin position="1"/>
        <end position="29"/>
    </location>
</feature>
<name>A0ABW1SRN5_9LACO</name>
<protein>
    <recommendedName>
        <fullName evidence="4">DUF4822 domain-containing protein</fullName>
    </recommendedName>
</protein>
<comment type="caution">
    <text evidence="2">The sequence shown here is derived from an EMBL/GenBank/DDBJ whole genome shotgun (WGS) entry which is preliminary data.</text>
</comment>
<evidence type="ECO:0000313" key="2">
    <source>
        <dbReference type="EMBL" id="MFC6206711.1"/>
    </source>
</evidence>
<accession>A0ABW1SRN5</accession>
<dbReference type="Proteomes" id="UP001596254">
    <property type="component" value="Unassembled WGS sequence"/>
</dbReference>
<evidence type="ECO:0000256" key="1">
    <source>
        <dbReference type="SAM" id="SignalP"/>
    </source>
</evidence>
<keyword evidence="3" id="KW-1185">Reference proteome</keyword>
<feature type="chain" id="PRO_5047343549" description="DUF4822 domain-containing protein" evidence="1">
    <location>
        <begin position="30"/>
        <end position="126"/>
    </location>
</feature>
<dbReference type="EMBL" id="JBHSSK010000010">
    <property type="protein sequence ID" value="MFC6206711.1"/>
    <property type="molecule type" value="Genomic_DNA"/>
</dbReference>
<evidence type="ECO:0000313" key="3">
    <source>
        <dbReference type="Proteomes" id="UP001596254"/>
    </source>
</evidence>
<gene>
    <name evidence="2" type="ORF">ACFP1G_04345</name>
</gene>
<proteinExistence type="predicted"/>
<dbReference type="RefSeq" id="WP_125694040.1">
    <property type="nucleotide sequence ID" value="NZ_JBHSSK010000010.1"/>
</dbReference>
<sequence>MYRKAIAALLLVGSLGLGSLVSGNTQAQAAKWHKGAPKIARGHWHDKDVMRGRMGETMYISKKLFVLDDNDPHLTHLKYKKMGSHRYKFRGYEFEAGKYQSTVTMHFINRHRVTFKQYGHRSTLYR</sequence>
<keyword evidence="1" id="KW-0732">Signal</keyword>
<evidence type="ECO:0008006" key="4">
    <source>
        <dbReference type="Google" id="ProtNLM"/>
    </source>
</evidence>
<reference evidence="3" key="1">
    <citation type="journal article" date="2019" name="Int. J. Syst. Evol. Microbiol.">
        <title>The Global Catalogue of Microorganisms (GCM) 10K type strain sequencing project: providing services to taxonomists for standard genome sequencing and annotation.</title>
        <authorList>
            <consortium name="The Broad Institute Genomics Platform"/>
            <consortium name="The Broad Institute Genome Sequencing Center for Infectious Disease"/>
            <person name="Wu L."/>
            <person name="Ma J."/>
        </authorList>
    </citation>
    <scope>NUCLEOTIDE SEQUENCE [LARGE SCALE GENOMIC DNA]</scope>
    <source>
        <strain evidence="3">CCM 8905</strain>
    </source>
</reference>
<organism evidence="2 3">
    <name type="scientific">Levilactobacillus tongjiangensis</name>
    <dbReference type="NCBI Taxonomy" id="2486023"/>
    <lineage>
        <taxon>Bacteria</taxon>
        <taxon>Bacillati</taxon>
        <taxon>Bacillota</taxon>
        <taxon>Bacilli</taxon>
        <taxon>Lactobacillales</taxon>
        <taxon>Lactobacillaceae</taxon>
        <taxon>Levilactobacillus</taxon>
    </lineage>
</organism>